<dbReference type="EMBL" id="FNCO01000021">
    <property type="protein sequence ID" value="SDJ11576.1"/>
    <property type="molecule type" value="Genomic_DNA"/>
</dbReference>
<gene>
    <name evidence="1" type="ORF">SAMN05216605_121155</name>
</gene>
<protein>
    <submittedName>
        <fullName evidence="1">Uncharacterized protein</fullName>
    </submittedName>
</protein>
<evidence type="ECO:0000313" key="1">
    <source>
        <dbReference type="EMBL" id="SDJ11576.1"/>
    </source>
</evidence>
<keyword evidence="2" id="KW-1185">Reference proteome</keyword>
<proteinExistence type="predicted"/>
<dbReference type="STRING" id="89065.SAMN05216605_121155"/>
<name>A0A1G8R3M6_9PSED</name>
<sequence>MLMNNRPFGWVVKSPENLVPVEAFIRDKATAEKFLATGWEVTEVAIAAESDVRFHEQNQAYYTLVEHTNTTEQYLDEACELLSEIIKSGEAYRECTDTSSPTGKRIASVVEYVSQFLPEPHESSDDTEQEEWHMNPCHQGHRDVGAACGIAQCNRCGESMSAPTTKEAFERWNATHAPAVV</sequence>
<reference evidence="2" key="1">
    <citation type="submission" date="2016-10" db="EMBL/GenBank/DDBJ databases">
        <authorList>
            <person name="Varghese N."/>
            <person name="Submissions S."/>
        </authorList>
    </citation>
    <scope>NUCLEOTIDE SEQUENCE [LARGE SCALE GENOMIC DNA]</scope>
    <source>
        <strain evidence="2">ATCC 700689</strain>
    </source>
</reference>
<organism evidence="1 2">
    <name type="scientific">Pseudomonas abietaniphila</name>
    <dbReference type="NCBI Taxonomy" id="89065"/>
    <lineage>
        <taxon>Bacteria</taxon>
        <taxon>Pseudomonadati</taxon>
        <taxon>Pseudomonadota</taxon>
        <taxon>Gammaproteobacteria</taxon>
        <taxon>Pseudomonadales</taxon>
        <taxon>Pseudomonadaceae</taxon>
        <taxon>Pseudomonas</taxon>
    </lineage>
</organism>
<evidence type="ECO:0000313" key="2">
    <source>
        <dbReference type="Proteomes" id="UP000182894"/>
    </source>
</evidence>
<dbReference type="Proteomes" id="UP000182894">
    <property type="component" value="Unassembled WGS sequence"/>
</dbReference>
<dbReference type="AlphaFoldDB" id="A0A1G8R3M6"/>
<accession>A0A1G8R3M6</accession>